<proteinExistence type="predicted"/>
<dbReference type="AlphaFoldDB" id="A0A316DR57"/>
<accession>A0A316DR57</accession>
<comment type="caution">
    <text evidence="1">The sequence shown here is derived from an EMBL/GenBank/DDBJ whole genome shotgun (WGS) entry which is preliminary data.</text>
</comment>
<gene>
    <name evidence="1" type="ORF">LX78_00450</name>
</gene>
<name>A0A316DR57_9FLAO</name>
<dbReference type="RefSeq" id="WP_109681007.1">
    <property type="nucleotide sequence ID" value="NZ_QGGP01000001.1"/>
</dbReference>
<dbReference type="EMBL" id="QGGP01000001">
    <property type="protein sequence ID" value="PWK20747.1"/>
    <property type="molecule type" value="Genomic_DNA"/>
</dbReference>
<dbReference type="OrthoDB" id="1443931at2"/>
<sequence length="169" mass="19442">MKLVISFLLLVCMFSCKEKEGKSTENNQDNTSFSISKKMIQNLNYTDFILDSKVEKITQKWAKYNELEAVILNLKQADLSYFKDNHEFLEALINDLKQTIPDKVNSPAIMSRLIALETKLYKLESVVNLSNSSTKVIVTSIKEVLVSFSNLNLQMNKKIERESQKIKKP</sequence>
<evidence type="ECO:0000313" key="2">
    <source>
        <dbReference type="Proteomes" id="UP000245430"/>
    </source>
</evidence>
<protein>
    <submittedName>
        <fullName evidence="1">Uncharacterized protein</fullName>
    </submittedName>
</protein>
<organism evidence="1 2">
    <name type="scientific">Xanthomarina spongicola</name>
    <dbReference type="NCBI Taxonomy" id="570520"/>
    <lineage>
        <taxon>Bacteria</taxon>
        <taxon>Pseudomonadati</taxon>
        <taxon>Bacteroidota</taxon>
        <taxon>Flavobacteriia</taxon>
        <taxon>Flavobacteriales</taxon>
        <taxon>Flavobacteriaceae</taxon>
        <taxon>Xanthomarina</taxon>
    </lineage>
</organism>
<evidence type="ECO:0000313" key="1">
    <source>
        <dbReference type="EMBL" id="PWK20747.1"/>
    </source>
</evidence>
<reference evidence="1 2" key="1">
    <citation type="submission" date="2018-05" db="EMBL/GenBank/DDBJ databases">
        <title>Genomic Encyclopedia of Archaeal and Bacterial Type Strains, Phase II (KMG-II): from individual species to whole genera.</title>
        <authorList>
            <person name="Goeker M."/>
        </authorList>
    </citation>
    <scope>NUCLEOTIDE SEQUENCE [LARGE SCALE GENOMIC DNA]</scope>
    <source>
        <strain evidence="1 2">DSM 22637</strain>
    </source>
</reference>
<dbReference type="Proteomes" id="UP000245430">
    <property type="component" value="Unassembled WGS sequence"/>
</dbReference>
<keyword evidence="2" id="KW-1185">Reference proteome</keyword>